<dbReference type="NCBIfam" id="TIGR01093">
    <property type="entry name" value="aroD"/>
    <property type="match status" value="1"/>
</dbReference>
<evidence type="ECO:0000256" key="2">
    <source>
        <dbReference type="ARBA" id="ARBA00023141"/>
    </source>
</evidence>
<evidence type="ECO:0000313" key="6">
    <source>
        <dbReference type="EMBL" id="MBB3022351.1"/>
    </source>
</evidence>
<dbReference type="EC" id="4.2.1.10" evidence="5"/>
<keyword evidence="2 5" id="KW-0057">Aromatic amino acid biosynthesis</keyword>
<reference evidence="6 7" key="1">
    <citation type="submission" date="2020-08" db="EMBL/GenBank/DDBJ databases">
        <title>Sequencing the genomes of 1000 actinobacteria strains.</title>
        <authorList>
            <person name="Klenk H.-P."/>
        </authorList>
    </citation>
    <scope>NUCLEOTIDE SEQUENCE [LARGE SCALE GENOMIC DNA]</scope>
    <source>
        <strain evidence="6 7">DSM 23040</strain>
    </source>
</reference>
<dbReference type="GO" id="GO:0046279">
    <property type="term" value="P:3,4-dihydroxybenzoate biosynthetic process"/>
    <property type="evidence" value="ECO:0007669"/>
    <property type="project" value="UniProtKB-ARBA"/>
</dbReference>
<dbReference type="PANTHER" id="PTHR43699:SF1">
    <property type="entry name" value="3-DEHYDROQUINATE DEHYDRATASE"/>
    <property type="match status" value="1"/>
</dbReference>
<dbReference type="PANTHER" id="PTHR43699">
    <property type="entry name" value="3-DEHYDROQUINATE DEHYDRATASE"/>
    <property type="match status" value="1"/>
</dbReference>
<evidence type="ECO:0000313" key="7">
    <source>
        <dbReference type="Proteomes" id="UP000568050"/>
    </source>
</evidence>
<dbReference type="GO" id="GO:0009073">
    <property type="term" value="P:aromatic amino acid family biosynthetic process"/>
    <property type="evidence" value="ECO:0007669"/>
    <property type="project" value="UniProtKB-KW"/>
</dbReference>
<dbReference type="GO" id="GO:0008652">
    <property type="term" value="P:amino acid biosynthetic process"/>
    <property type="evidence" value="ECO:0007669"/>
    <property type="project" value="UniProtKB-KW"/>
</dbReference>
<dbReference type="InterPro" id="IPR001381">
    <property type="entry name" value="DHquinase_I"/>
</dbReference>
<keyword evidence="7" id="KW-1185">Reference proteome</keyword>
<sequence length="283" mass="28198">MLPQVIVPIMPAGPTAAAAAAAAADQASAAVAAGADVIEWRVDALGEAALDPAVRAEAADAISRALAAHADPAAQAGAASHPGRTLQARRVPLLAAVRTVAEGDGIALGDDAYADLLLDLAARSGIDAIDVEAARLDPASARDLVTGIAQTGAAVIGSSHDFRRTPSAPEIHALLDALHAAGCRTLKIAVMPTSRADVLTLMQAVESYQSAQPAPSRKPVIAMSMGPLGAVTRIAPQAFASAATFAAVGRASAPGQIPIDQVRAALPLSGELPGSAAAVVLRA</sequence>
<comment type="function">
    <text evidence="5">Involved in the third step of the chorismate pathway, which leads to the biosynthesis of aromatic amino acids. Catalyzes the cis-dehydration of 3-dehydroquinate (DHQ) and introduces the first double bond of the aromatic ring to yield 3-dehydroshikimate.</text>
</comment>
<dbReference type="CDD" id="cd00502">
    <property type="entry name" value="DHQase_I"/>
    <property type="match status" value="1"/>
</dbReference>
<feature type="active site" description="Proton donor/acceptor" evidence="5">
    <location>
        <position position="160"/>
    </location>
</feature>
<dbReference type="AlphaFoldDB" id="A0A839QWI3"/>
<evidence type="ECO:0000256" key="5">
    <source>
        <dbReference type="HAMAP-Rule" id="MF_00214"/>
    </source>
</evidence>
<keyword evidence="4 5" id="KW-0704">Schiff base</keyword>
<keyword evidence="5" id="KW-0028">Amino-acid biosynthesis</keyword>
<comment type="similarity">
    <text evidence="5">Belongs to the type-I 3-dehydroquinase family.</text>
</comment>
<dbReference type="FunFam" id="3.20.20.70:FF:000047">
    <property type="entry name" value="3-dehydroquinate dehydratase"/>
    <property type="match status" value="1"/>
</dbReference>
<protein>
    <recommendedName>
        <fullName evidence="5">3-dehydroquinate dehydratase</fullName>
        <shortName evidence="5">3-dehydroquinase</shortName>
        <ecNumber evidence="5">4.2.1.10</ecNumber>
    </recommendedName>
    <alternativeName>
        <fullName evidence="5">Type I DHQase</fullName>
    </alternativeName>
    <alternativeName>
        <fullName evidence="5">Type I dehydroquinase</fullName>
        <shortName evidence="5">DHQ1</shortName>
    </alternativeName>
</protein>
<dbReference type="GO" id="GO:0003855">
    <property type="term" value="F:3-dehydroquinate dehydratase activity"/>
    <property type="evidence" value="ECO:0007669"/>
    <property type="project" value="UniProtKB-UniRule"/>
</dbReference>
<dbReference type="Proteomes" id="UP000568050">
    <property type="component" value="Unassembled WGS sequence"/>
</dbReference>
<comment type="caution">
    <text evidence="5">Lacks conserved residue(s) required for the propagation of feature annotation.</text>
</comment>
<dbReference type="RefSeq" id="WP_183374329.1">
    <property type="nucleotide sequence ID" value="NZ_CBCSFZ010000002.1"/>
</dbReference>
<dbReference type="SUPFAM" id="SSF51569">
    <property type="entry name" value="Aldolase"/>
    <property type="match status" value="1"/>
</dbReference>
<dbReference type="Gene3D" id="3.20.20.70">
    <property type="entry name" value="Aldolase class I"/>
    <property type="match status" value="1"/>
</dbReference>
<dbReference type="Pfam" id="PF01487">
    <property type="entry name" value="DHquinase_I"/>
    <property type="match status" value="1"/>
</dbReference>
<keyword evidence="3 5" id="KW-0456">Lyase</keyword>
<evidence type="ECO:0000256" key="1">
    <source>
        <dbReference type="ARBA" id="ARBA00001864"/>
    </source>
</evidence>
<comment type="pathway">
    <text evidence="5">Metabolic intermediate biosynthesis; chorismate biosynthesis; chorismate from D-erythrose 4-phosphate and phosphoenolpyruvate: step 3/7.</text>
</comment>
<evidence type="ECO:0000256" key="3">
    <source>
        <dbReference type="ARBA" id="ARBA00023239"/>
    </source>
</evidence>
<feature type="active site" description="Schiff-base intermediate with substrate" evidence="5">
    <location>
        <position position="187"/>
    </location>
</feature>
<feature type="binding site" evidence="5">
    <location>
        <position position="233"/>
    </location>
    <ligand>
        <name>3-dehydroquinate</name>
        <dbReference type="ChEBI" id="CHEBI:32364"/>
    </ligand>
</feature>
<feature type="binding site" evidence="5">
    <location>
        <position position="256"/>
    </location>
    <ligand>
        <name>3-dehydroquinate</name>
        <dbReference type="ChEBI" id="CHEBI:32364"/>
    </ligand>
</feature>
<dbReference type="UniPathway" id="UPA00053">
    <property type="reaction ID" value="UER00086"/>
</dbReference>
<proteinExistence type="inferred from homology"/>
<comment type="caution">
    <text evidence="6">The sequence shown here is derived from an EMBL/GenBank/DDBJ whole genome shotgun (WGS) entry which is preliminary data.</text>
</comment>
<feature type="binding site" evidence="5">
    <location>
        <position position="252"/>
    </location>
    <ligand>
        <name>3-dehydroquinate</name>
        <dbReference type="ChEBI" id="CHEBI:32364"/>
    </ligand>
</feature>
<comment type="subunit">
    <text evidence="5">Homodimer.</text>
</comment>
<name>A0A839QWI3_9MICO</name>
<comment type="catalytic activity">
    <reaction evidence="1 5">
        <text>3-dehydroquinate = 3-dehydroshikimate + H2O</text>
        <dbReference type="Rhea" id="RHEA:21096"/>
        <dbReference type="ChEBI" id="CHEBI:15377"/>
        <dbReference type="ChEBI" id="CHEBI:16630"/>
        <dbReference type="ChEBI" id="CHEBI:32364"/>
        <dbReference type="EC" id="4.2.1.10"/>
    </reaction>
</comment>
<dbReference type="InterPro" id="IPR013785">
    <property type="entry name" value="Aldolase_TIM"/>
</dbReference>
<gene>
    <name evidence="5" type="primary">aroD</name>
    <name evidence="6" type="ORF">FHX50_000599</name>
</gene>
<feature type="binding site" evidence="5">
    <location>
        <begin position="39"/>
        <end position="41"/>
    </location>
    <ligand>
        <name>3-dehydroquinate</name>
        <dbReference type="ChEBI" id="CHEBI:32364"/>
    </ligand>
</feature>
<dbReference type="EMBL" id="JACHWP010000001">
    <property type="protein sequence ID" value="MBB3022351.1"/>
    <property type="molecule type" value="Genomic_DNA"/>
</dbReference>
<dbReference type="GO" id="GO:0009423">
    <property type="term" value="P:chorismate biosynthetic process"/>
    <property type="evidence" value="ECO:0007669"/>
    <property type="project" value="UniProtKB-UniRule"/>
</dbReference>
<dbReference type="InterPro" id="IPR050146">
    <property type="entry name" value="Type-I_3-dehydroquinase"/>
</dbReference>
<accession>A0A839QWI3</accession>
<evidence type="ECO:0000256" key="4">
    <source>
        <dbReference type="ARBA" id="ARBA00023270"/>
    </source>
</evidence>
<organism evidence="6 7">
    <name type="scientific">Helcobacillus massiliensis</name>
    <dbReference type="NCBI Taxonomy" id="521392"/>
    <lineage>
        <taxon>Bacteria</taxon>
        <taxon>Bacillati</taxon>
        <taxon>Actinomycetota</taxon>
        <taxon>Actinomycetes</taxon>
        <taxon>Micrococcales</taxon>
        <taxon>Dermabacteraceae</taxon>
        <taxon>Helcobacillus</taxon>
    </lineage>
</organism>
<dbReference type="HAMAP" id="MF_00214">
    <property type="entry name" value="AroD"/>
    <property type="match status" value="1"/>
</dbReference>
<feature type="binding site" evidence="5">
    <location>
        <position position="98"/>
    </location>
    <ligand>
        <name>3-dehydroquinate</name>
        <dbReference type="ChEBI" id="CHEBI:32364"/>
    </ligand>
</feature>